<dbReference type="Proteomes" id="UP000789572">
    <property type="component" value="Unassembled WGS sequence"/>
</dbReference>
<proteinExistence type="inferred from homology"/>
<evidence type="ECO:0000256" key="1">
    <source>
        <dbReference type="ARBA" id="ARBA00004211"/>
    </source>
</evidence>
<feature type="domain" description="T-SNARE coiled-coil homology" evidence="9">
    <location>
        <begin position="61"/>
        <end position="123"/>
    </location>
</feature>
<keyword evidence="5" id="KW-1133">Transmembrane helix</keyword>
<keyword evidence="3" id="KW-0813">Transport</keyword>
<keyword evidence="6" id="KW-0175">Coiled coil</keyword>
<evidence type="ECO:0000256" key="3">
    <source>
        <dbReference type="ARBA" id="ARBA00022448"/>
    </source>
</evidence>
<dbReference type="InterPro" id="IPR000727">
    <property type="entry name" value="T_SNARE_dom"/>
</dbReference>
<gene>
    <name evidence="10" type="ORF">POCULU_LOCUS13</name>
</gene>
<evidence type="ECO:0000256" key="7">
    <source>
        <dbReference type="ARBA" id="ARBA00023136"/>
    </source>
</evidence>
<name>A0A9N8YR42_9GLOM</name>
<keyword evidence="4" id="KW-0812">Transmembrane</keyword>
<evidence type="ECO:0000256" key="6">
    <source>
        <dbReference type="ARBA" id="ARBA00023054"/>
    </source>
</evidence>
<evidence type="ECO:0000256" key="5">
    <source>
        <dbReference type="ARBA" id="ARBA00022989"/>
    </source>
</evidence>
<dbReference type="SMART" id="SM00397">
    <property type="entry name" value="t_SNARE"/>
    <property type="match status" value="1"/>
</dbReference>
<evidence type="ECO:0000313" key="11">
    <source>
        <dbReference type="Proteomes" id="UP000789572"/>
    </source>
</evidence>
<accession>A0A9N8YR42</accession>
<evidence type="ECO:0000256" key="8">
    <source>
        <dbReference type="ARBA" id="ARBA00073343"/>
    </source>
</evidence>
<comment type="similarity">
    <text evidence="2">Belongs to the syntaxin family.</text>
</comment>
<comment type="subcellular location">
    <subcellularLocation>
        <location evidence="1">Membrane</location>
        <topology evidence="1">Single-pass type IV membrane protein</topology>
    </subcellularLocation>
</comment>
<keyword evidence="7" id="KW-0472">Membrane</keyword>
<dbReference type="OrthoDB" id="546861at2759"/>
<dbReference type="FunFam" id="1.20.5.110:FF:000006">
    <property type="entry name" value="Syntaxin 6"/>
    <property type="match status" value="1"/>
</dbReference>
<sequence length="136" mass="15523">MRLTLADPPKKLQTSDNKRRQELMEGGRALRAADNHSSRVRYEDVEMKSSQFIENEMAHQSVLIEEQDEHLDSLYGTARNIHEIATIMGQEIEDQTTLLDEFGGQVDRVQDRLSRAMSKVAYIIKKNEGQNAVSGY</sequence>
<dbReference type="Gene3D" id="1.20.5.110">
    <property type="match status" value="1"/>
</dbReference>
<keyword evidence="11" id="KW-1185">Reference proteome</keyword>
<evidence type="ECO:0000313" key="10">
    <source>
        <dbReference type="EMBL" id="CAG8450714.1"/>
    </source>
</evidence>
<evidence type="ECO:0000256" key="2">
    <source>
        <dbReference type="ARBA" id="ARBA00009063"/>
    </source>
</evidence>
<reference evidence="10" key="1">
    <citation type="submission" date="2021-06" db="EMBL/GenBank/DDBJ databases">
        <authorList>
            <person name="Kallberg Y."/>
            <person name="Tangrot J."/>
            <person name="Rosling A."/>
        </authorList>
    </citation>
    <scope>NUCLEOTIDE SEQUENCE</scope>
    <source>
        <strain evidence="10">IA702</strain>
    </source>
</reference>
<protein>
    <recommendedName>
        <fullName evidence="8">t-SNARE affecting a late Golgi compartment protein 1</fullName>
    </recommendedName>
</protein>
<dbReference type="SUPFAM" id="SSF58038">
    <property type="entry name" value="SNARE fusion complex"/>
    <property type="match status" value="1"/>
</dbReference>
<dbReference type="AlphaFoldDB" id="A0A9N8YR42"/>
<dbReference type="PROSITE" id="PS50192">
    <property type="entry name" value="T_SNARE"/>
    <property type="match status" value="1"/>
</dbReference>
<dbReference type="EMBL" id="CAJVPJ010000001">
    <property type="protein sequence ID" value="CAG8450714.1"/>
    <property type="molecule type" value="Genomic_DNA"/>
</dbReference>
<dbReference type="CDD" id="cd15851">
    <property type="entry name" value="SNARE_Syntaxin6"/>
    <property type="match status" value="1"/>
</dbReference>
<comment type="caution">
    <text evidence="10">The sequence shown here is derived from an EMBL/GenBank/DDBJ whole genome shotgun (WGS) entry which is preliminary data.</text>
</comment>
<organism evidence="10 11">
    <name type="scientific">Paraglomus occultum</name>
    <dbReference type="NCBI Taxonomy" id="144539"/>
    <lineage>
        <taxon>Eukaryota</taxon>
        <taxon>Fungi</taxon>
        <taxon>Fungi incertae sedis</taxon>
        <taxon>Mucoromycota</taxon>
        <taxon>Glomeromycotina</taxon>
        <taxon>Glomeromycetes</taxon>
        <taxon>Paraglomerales</taxon>
        <taxon>Paraglomeraceae</taxon>
        <taxon>Paraglomus</taxon>
    </lineage>
</organism>
<evidence type="ECO:0000259" key="9">
    <source>
        <dbReference type="PROSITE" id="PS50192"/>
    </source>
</evidence>
<dbReference type="GO" id="GO:0016020">
    <property type="term" value="C:membrane"/>
    <property type="evidence" value="ECO:0007669"/>
    <property type="project" value="UniProtKB-SubCell"/>
</dbReference>
<evidence type="ECO:0000256" key="4">
    <source>
        <dbReference type="ARBA" id="ARBA00022692"/>
    </source>
</evidence>